<dbReference type="Proteomes" id="UP000799118">
    <property type="component" value="Unassembled WGS sequence"/>
</dbReference>
<protein>
    <submittedName>
        <fullName evidence="2">Uncharacterized protein</fullName>
    </submittedName>
</protein>
<feature type="region of interest" description="Disordered" evidence="1">
    <location>
        <begin position="101"/>
        <end position="120"/>
    </location>
</feature>
<dbReference type="AlphaFoldDB" id="A0A6A4I0W5"/>
<accession>A0A6A4I0W5</accession>
<organism evidence="2 3">
    <name type="scientific">Gymnopus androsaceus JB14</name>
    <dbReference type="NCBI Taxonomy" id="1447944"/>
    <lineage>
        <taxon>Eukaryota</taxon>
        <taxon>Fungi</taxon>
        <taxon>Dikarya</taxon>
        <taxon>Basidiomycota</taxon>
        <taxon>Agaricomycotina</taxon>
        <taxon>Agaricomycetes</taxon>
        <taxon>Agaricomycetidae</taxon>
        <taxon>Agaricales</taxon>
        <taxon>Marasmiineae</taxon>
        <taxon>Omphalotaceae</taxon>
        <taxon>Gymnopus</taxon>
    </lineage>
</organism>
<name>A0A6A4I0W5_9AGAR</name>
<gene>
    <name evidence="2" type="ORF">BT96DRAFT_989428</name>
</gene>
<feature type="compositionally biased region" description="Low complexity" evidence="1">
    <location>
        <begin position="237"/>
        <end position="254"/>
    </location>
</feature>
<sequence>MASTIAPSRSLDAIRRSWKLVGKFSEKTIPEERAEEAFRCETQSKVFTMLYNIPAVKRAPLKKRPHDEDSIFLSSSQLTYAIYLQNGPSFTPRLPLPALSKPKATSEPPCAPSLPLPPVPRNHTDKTLTAQHEAWERAFFWIRDECTWPMAHLKPPARNSSLSSIQRHRSFLDSPTATSSSADSSFLDDSMASFSSSFGPLPARLSCTAGVAWGDASASLGTESMASFLASLVPPADGNSDGSGNDTTSSSSSSVNNPLISSICPPAVPGQDSCPEIHGGNQSQASSSSLLSSMLDASLISLFVAPPPPPPPASRGEGNEVKECNSQVCLAQNGSHFVVG</sequence>
<proteinExistence type="predicted"/>
<evidence type="ECO:0000256" key="1">
    <source>
        <dbReference type="SAM" id="MobiDB-lite"/>
    </source>
</evidence>
<feature type="region of interest" description="Disordered" evidence="1">
    <location>
        <begin position="237"/>
        <end position="256"/>
    </location>
</feature>
<evidence type="ECO:0000313" key="2">
    <source>
        <dbReference type="EMBL" id="KAE9404379.1"/>
    </source>
</evidence>
<keyword evidence="3" id="KW-1185">Reference proteome</keyword>
<feature type="compositionally biased region" description="Pro residues" evidence="1">
    <location>
        <begin position="109"/>
        <end position="120"/>
    </location>
</feature>
<dbReference type="EMBL" id="ML769417">
    <property type="protein sequence ID" value="KAE9404379.1"/>
    <property type="molecule type" value="Genomic_DNA"/>
</dbReference>
<evidence type="ECO:0000313" key="3">
    <source>
        <dbReference type="Proteomes" id="UP000799118"/>
    </source>
</evidence>
<reference evidence="2" key="1">
    <citation type="journal article" date="2019" name="Environ. Microbiol.">
        <title>Fungal ecological strategies reflected in gene transcription - a case study of two litter decomposers.</title>
        <authorList>
            <person name="Barbi F."/>
            <person name="Kohler A."/>
            <person name="Barry K."/>
            <person name="Baskaran P."/>
            <person name="Daum C."/>
            <person name="Fauchery L."/>
            <person name="Ihrmark K."/>
            <person name="Kuo A."/>
            <person name="LaButti K."/>
            <person name="Lipzen A."/>
            <person name="Morin E."/>
            <person name="Grigoriev I.V."/>
            <person name="Henrissat B."/>
            <person name="Lindahl B."/>
            <person name="Martin F."/>
        </authorList>
    </citation>
    <scope>NUCLEOTIDE SEQUENCE</scope>
    <source>
        <strain evidence="2">JB14</strain>
    </source>
</reference>